<dbReference type="GO" id="GO:0007507">
    <property type="term" value="P:heart development"/>
    <property type="evidence" value="ECO:0007669"/>
    <property type="project" value="TreeGrafter"/>
</dbReference>
<dbReference type="PANTHER" id="PTHR13164">
    <property type="entry name" value="CALICYLIN BINDING PROTEIN"/>
    <property type="match status" value="1"/>
</dbReference>
<comment type="caution">
    <text evidence="3">The sequence shown here is derived from an EMBL/GenBank/DDBJ whole genome shotgun (WGS) entry which is preliminary data.</text>
</comment>
<keyword evidence="4" id="KW-1185">Reference proteome</keyword>
<sequence>MEKLSELNSAKVEIISILDSAKSQRVKNLLQNELIKINDEIAQRQKEDETKMNVDEPIKVSTKVIVDIKEHAFDESEKFVKIFIPFNVTDVKEEDVELNTTEDSFSLIIHGAQKDYRFIVTSLLKKINTAKSYRKVKSDMISIYLKKVKEGETWTCLTKTEKYLKDQKTKMFDKNDDDAKDDPSSMLMNMMKKMYETGDPEMKRTIAKAWTEGQNKQMENPLGPM</sequence>
<dbReference type="PANTHER" id="PTHR13164:SF3">
    <property type="entry name" value="CALCYCLIN-BINDING PROTEIN"/>
    <property type="match status" value="1"/>
</dbReference>
<dbReference type="AlphaFoldDB" id="A0A9J6CEB4"/>
<dbReference type="InterPro" id="IPR008978">
    <property type="entry name" value="HSP20-like_chaperone"/>
</dbReference>
<dbReference type="EMBL" id="JADBJN010000001">
    <property type="protein sequence ID" value="KAG5680428.1"/>
    <property type="molecule type" value="Genomic_DNA"/>
</dbReference>
<evidence type="ECO:0000259" key="1">
    <source>
        <dbReference type="PROSITE" id="PS51048"/>
    </source>
</evidence>
<dbReference type="OrthoDB" id="164025at2759"/>
<dbReference type="InterPro" id="IPR052289">
    <property type="entry name" value="Calcyclin-binding_UBL-bridge"/>
</dbReference>
<gene>
    <name evidence="3" type="ORF">PVAND_009936</name>
</gene>
<dbReference type="PROSITE" id="PS51048">
    <property type="entry name" value="SGS"/>
    <property type="match status" value="1"/>
</dbReference>
<organism evidence="3 4">
    <name type="scientific">Polypedilum vanderplanki</name>
    <name type="common">Sleeping chironomid midge</name>
    <dbReference type="NCBI Taxonomy" id="319348"/>
    <lineage>
        <taxon>Eukaryota</taxon>
        <taxon>Metazoa</taxon>
        <taxon>Ecdysozoa</taxon>
        <taxon>Arthropoda</taxon>
        <taxon>Hexapoda</taxon>
        <taxon>Insecta</taxon>
        <taxon>Pterygota</taxon>
        <taxon>Neoptera</taxon>
        <taxon>Endopterygota</taxon>
        <taxon>Diptera</taxon>
        <taxon>Nematocera</taxon>
        <taxon>Chironomoidea</taxon>
        <taxon>Chironomidae</taxon>
        <taxon>Chironominae</taxon>
        <taxon>Polypedilum</taxon>
        <taxon>Polypedilum</taxon>
    </lineage>
</organism>
<dbReference type="Gene3D" id="2.60.40.790">
    <property type="match status" value="1"/>
</dbReference>
<feature type="domain" description="SGS" evidence="1">
    <location>
        <begin position="142"/>
        <end position="225"/>
    </location>
</feature>
<evidence type="ECO:0008006" key="5">
    <source>
        <dbReference type="Google" id="ProtNLM"/>
    </source>
</evidence>
<proteinExistence type="predicted"/>
<name>A0A9J6CEB4_POLVA</name>
<dbReference type="Proteomes" id="UP001107558">
    <property type="component" value="Chromosome 1"/>
</dbReference>
<protein>
    <recommendedName>
        <fullName evidence="5">Calcyclin-binding protein</fullName>
    </recommendedName>
</protein>
<evidence type="ECO:0000313" key="3">
    <source>
        <dbReference type="EMBL" id="KAG5680428.1"/>
    </source>
</evidence>
<dbReference type="InterPro" id="IPR007052">
    <property type="entry name" value="CS_dom"/>
</dbReference>
<dbReference type="PROSITE" id="PS51203">
    <property type="entry name" value="CS"/>
    <property type="match status" value="1"/>
</dbReference>
<reference evidence="3" key="1">
    <citation type="submission" date="2021-03" db="EMBL/GenBank/DDBJ databases">
        <title>Chromosome level genome of the anhydrobiotic midge Polypedilum vanderplanki.</title>
        <authorList>
            <person name="Yoshida Y."/>
            <person name="Kikawada T."/>
            <person name="Gusev O."/>
        </authorList>
    </citation>
    <scope>NUCLEOTIDE SEQUENCE</scope>
    <source>
        <strain evidence="3">NIAS01</strain>
        <tissue evidence="3">Whole body or cell culture</tissue>
    </source>
</reference>
<evidence type="ECO:0000313" key="4">
    <source>
        <dbReference type="Proteomes" id="UP001107558"/>
    </source>
</evidence>
<dbReference type="SUPFAM" id="SSF49764">
    <property type="entry name" value="HSP20-like chaperones"/>
    <property type="match status" value="1"/>
</dbReference>
<dbReference type="Pfam" id="PF04969">
    <property type="entry name" value="CS"/>
    <property type="match status" value="1"/>
</dbReference>
<evidence type="ECO:0000259" key="2">
    <source>
        <dbReference type="PROSITE" id="PS51203"/>
    </source>
</evidence>
<feature type="domain" description="CS" evidence="2">
    <location>
        <begin position="66"/>
        <end position="158"/>
    </location>
</feature>
<accession>A0A9J6CEB4</accession>
<dbReference type="InterPro" id="IPR007699">
    <property type="entry name" value="SGS_dom"/>
</dbReference>
<dbReference type="GO" id="GO:0005634">
    <property type="term" value="C:nucleus"/>
    <property type="evidence" value="ECO:0007669"/>
    <property type="project" value="TreeGrafter"/>
</dbReference>